<name>A0A2P5BEV7_PARAD</name>
<evidence type="ECO:0000313" key="3">
    <source>
        <dbReference type="Proteomes" id="UP000237105"/>
    </source>
</evidence>
<accession>A0A2P5BEV7</accession>
<dbReference type="AlphaFoldDB" id="A0A2P5BEV7"/>
<evidence type="ECO:0000256" key="1">
    <source>
        <dbReference type="SAM" id="MobiDB-lite"/>
    </source>
</evidence>
<gene>
    <name evidence="2" type="ORF">PanWU01x14_244990</name>
</gene>
<keyword evidence="3" id="KW-1185">Reference proteome</keyword>
<reference evidence="3" key="1">
    <citation type="submission" date="2016-06" db="EMBL/GenBank/DDBJ databases">
        <title>Parallel loss of symbiosis genes in relatives of nitrogen-fixing non-legume Parasponia.</title>
        <authorList>
            <person name="Van Velzen R."/>
            <person name="Holmer R."/>
            <person name="Bu F."/>
            <person name="Rutten L."/>
            <person name="Van Zeijl A."/>
            <person name="Liu W."/>
            <person name="Santuari L."/>
            <person name="Cao Q."/>
            <person name="Sharma T."/>
            <person name="Shen D."/>
            <person name="Roswanjaya Y."/>
            <person name="Wardhani T."/>
            <person name="Kalhor M.S."/>
            <person name="Jansen J."/>
            <person name="Van den Hoogen J."/>
            <person name="Gungor B."/>
            <person name="Hartog M."/>
            <person name="Hontelez J."/>
            <person name="Verver J."/>
            <person name="Yang W.-C."/>
            <person name="Schijlen E."/>
            <person name="Repin R."/>
            <person name="Schilthuizen M."/>
            <person name="Schranz E."/>
            <person name="Heidstra R."/>
            <person name="Miyata K."/>
            <person name="Fedorova E."/>
            <person name="Kohlen W."/>
            <person name="Bisseling T."/>
            <person name="Smit S."/>
            <person name="Geurts R."/>
        </authorList>
    </citation>
    <scope>NUCLEOTIDE SEQUENCE [LARGE SCALE GENOMIC DNA]</scope>
    <source>
        <strain evidence="3">cv. WU1-14</strain>
    </source>
</reference>
<comment type="caution">
    <text evidence="2">The sequence shown here is derived from an EMBL/GenBank/DDBJ whole genome shotgun (WGS) entry which is preliminary data.</text>
</comment>
<proteinExistence type="predicted"/>
<sequence>MALSPSRRFMLVIILVAIVVWMQLYMIHAADTRTRILGTMKSPPPPPRAPPAPMMAVRGRP</sequence>
<organism evidence="2 3">
    <name type="scientific">Parasponia andersonii</name>
    <name type="common">Sponia andersonii</name>
    <dbReference type="NCBI Taxonomy" id="3476"/>
    <lineage>
        <taxon>Eukaryota</taxon>
        <taxon>Viridiplantae</taxon>
        <taxon>Streptophyta</taxon>
        <taxon>Embryophyta</taxon>
        <taxon>Tracheophyta</taxon>
        <taxon>Spermatophyta</taxon>
        <taxon>Magnoliopsida</taxon>
        <taxon>eudicotyledons</taxon>
        <taxon>Gunneridae</taxon>
        <taxon>Pentapetalae</taxon>
        <taxon>rosids</taxon>
        <taxon>fabids</taxon>
        <taxon>Rosales</taxon>
        <taxon>Cannabaceae</taxon>
        <taxon>Parasponia</taxon>
    </lineage>
</organism>
<evidence type="ECO:0000313" key="2">
    <source>
        <dbReference type="EMBL" id="PON47320.1"/>
    </source>
</evidence>
<feature type="region of interest" description="Disordered" evidence="1">
    <location>
        <begin position="38"/>
        <end position="61"/>
    </location>
</feature>
<evidence type="ECO:0008006" key="4">
    <source>
        <dbReference type="Google" id="ProtNLM"/>
    </source>
</evidence>
<feature type="compositionally biased region" description="Pro residues" evidence="1">
    <location>
        <begin position="42"/>
        <end position="53"/>
    </location>
</feature>
<dbReference type="EMBL" id="JXTB01000296">
    <property type="protein sequence ID" value="PON47320.1"/>
    <property type="molecule type" value="Genomic_DNA"/>
</dbReference>
<dbReference type="OrthoDB" id="10392606at2759"/>
<protein>
    <recommendedName>
        <fullName evidence="4">Transmembrane protein</fullName>
    </recommendedName>
</protein>
<dbReference type="Proteomes" id="UP000237105">
    <property type="component" value="Unassembled WGS sequence"/>
</dbReference>